<feature type="binding site" evidence="9">
    <location>
        <begin position="123"/>
        <end position="126"/>
    </location>
    <ligand>
        <name>ATP</name>
        <dbReference type="ChEBI" id="CHEBI:30616"/>
    </ligand>
</feature>
<evidence type="ECO:0000256" key="2">
    <source>
        <dbReference type="ARBA" id="ARBA00022598"/>
    </source>
</evidence>
<evidence type="ECO:0000313" key="11">
    <source>
        <dbReference type="Proteomes" id="UP001239462"/>
    </source>
</evidence>
<dbReference type="SUPFAM" id="SSF52540">
    <property type="entry name" value="P-loop containing nucleoside triphosphate hydrolases"/>
    <property type="match status" value="1"/>
</dbReference>
<dbReference type="GO" id="GO:0004141">
    <property type="term" value="F:dethiobiotin synthase activity"/>
    <property type="evidence" value="ECO:0007669"/>
    <property type="project" value="UniProtKB-EC"/>
</dbReference>
<feature type="binding site" evidence="9">
    <location>
        <position position="57"/>
    </location>
    <ligand>
        <name>Mg(2+)</name>
        <dbReference type="ChEBI" id="CHEBI:18420"/>
    </ligand>
</feature>
<dbReference type="Proteomes" id="UP001239462">
    <property type="component" value="Unassembled WGS sequence"/>
</dbReference>
<dbReference type="PIRSF" id="PIRSF006755">
    <property type="entry name" value="DTB_synth"/>
    <property type="match status" value="1"/>
</dbReference>
<comment type="similarity">
    <text evidence="9">Belongs to the dethiobiotin synthetase family.</text>
</comment>
<comment type="pathway">
    <text evidence="9">Cofactor biosynthesis; biotin biosynthesis; biotin from 7,8-diaminononanoate: step 1/2.</text>
</comment>
<evidence type="ECO:0000256" key="4">
    <source>
        <dbReference type="ARBA" id="ARBA00022741"/>
    </source>
</evidence>
<evidence type="ECO:0000313" key="10">
    <source>
        <dbReference type="EMBL" id="MDM4015056.1"/>
    </source>
</evidence>
<sequence>MKLTFVSGTGTDVGKTYVAATFAKSLAGRGHRIGVYKPVASGCIGQSNNFVDRVSIDADLLTRALDGGCTESSIDPLLVCPQRFLSPTAPDAAARTEGSQVDPRLLYEGALRWQPRCDHLIVEGAGGLFSPIADELLNIDLYRQFLANGSLDCQLVLVAPNRLGVLHDTIATYRAAIACGLSVDRLFLNTTDENPDPSVATNAIQLRKWLPELNLIEVDWQATAESLEF</sequence>
<comment type="subcellular location">
    <subcellularLocation>
        <location evidence="9">Cytoplasm</location>
    </subcellularLocation>
</comment>
<name>A0ABT7PFP3_9BACT</name>
<proteinExistence type="inferred from homology"/>
<evidence type="ECO:0000256" key="5">
    <source>
        <dbReference type="ARBA" id="ARBA00022756"/>
    </source>
</evidence>
<feature type="binding site" evidence="9">
    <location>
        <position position="57"/>
    </location>
    <ligand>
        <name>ATP</name>
        <dbReference type="ChEBI" id="CHEBI:30616"/>
    </ligand>
</feature>
<protein>
    <recommendedName>
        <fullName evidence="9">ATP-dependent dethiobiotin synthetase BioD</fullName>
        <ecNumber evidence="9">6.3.3.3</ecNumber>
    </recommendedName>
    <alternativeName>
        <fullName evidence="9">DTB synthetase</fullName>
        <shortName evidence="9">DTBS</shortName>
    </alternativeName>
    <alternativeName>
        <fullName evidence="9">Dethiobiotin synthase</fullName>
    </alternativeName>
</protein>
<dbReference type="Gene3D" id="3.40.50.300">
    <property type="entry name" value="P-loop containing nucleotide triphosphate hydrolases"/>
    <property type="match status" value="1"/>
</dbReference>
<keyword evidence="1 9" id="KW-0963">Cytoplasm</keyword>
<comment type="catalytic activity">
    <reaction evidence="8">
        <text>(7R,8S)-8-amino-7-(carboxyamino)nonanoate + ATP = (4R,5S)-dethiobiotin + ADP + phosphate + H(+)</text>
        <dbReference type="Rhea" id="RHEA:63684"/>
        <dbReference type="ChEBI" id="CHEBI:15378"/>
        <dbReference type="ChEBI" id="CHEBI:30616"/>
        <dbReference type="ChEBI" id="CHEBI:43474"/>
        <dbReference type="ChEBI" id="CHEBI:149470"/>
        <dbReference type="ChEBI" id="CHEBI:149473"/>
        <dbReference type="ChEBI" id="CHEBI:456216"/>
    </reaction>
</comment>
<evidence type="ECO:0000256" key="9">
    <source>
        <dbReference type="HAMAP-Rule" id="MF_00336"/>
    </source>
</evidence>
<feature type="active site" evidence="9">
    <location>
        <position position="37"/>
    </location>
</feature>
<gene>
    <name evidence="9 10" type="primary">bioD</name>
    <name evidence="10" type="ORF">QTN89_06415</name>
</gene>
<evidence type="ECO:0000256" key="3">
    <source>
        <dbReference type="ARBA" id="ARBA00022723"/>
    </source>
</evidence>
<dbReference type="HAMAP" id="MF_00336">
    <property type="entry name" value="BioD"/>
    <property type="match status" value="1"/>
</dbReference>
<keyword evidence="3 9" id="KW-0479">Metal-binding</keyword>
<keyword evidence="2 9" id="KW-0436">Ligase</keyword>
<feature type="binding site" evidence="9">
    <location>
        <position position="123"/>
    </location>
    <ligand>
        <name>Mg(2+)</name>
        <dbReference type="ChEBI" id="CHEBI:18420"/>
    </ligand>
</feature>
<dbReference type="NCBIfam" id="TIGR00347">
    <property type="entry name" value="bioD"/>
    <property type="match status" value="1"/>
</dbReference>
<keyword evidence="4 9" id="KW-0547">Nucleotide-binding</keyword>
<keyword evidence="5 9" id="KW-0093">Biotin biosynthesis</keyword>
<evidence type="ECO:0000256" key="8">
    <source>
        <dbReference type="ARBA" id="ARBA00047386"/>
    </source>
</evidence>
<comment type="function">
    <text evidence="9">Catalyzes a mechanistically unusual reaction, the ATP-dependent insertion of CO2 between the N7 and N8 nitrogen atoms of 7,8-diaminopelargonic acid (DAPA, also called 7,8-diammoniononanoate) to form a ureido ring.</text>
</comment>
<reference evidence="10 11" key="1">
    <citation type="submission" date="2023-06" db="EMBL/GenBank/DDBJ databases">
        <title>Roseiconus lacunae JC819 isolated from Gulf of Mannar region, Tamil Nadu.</title>
        <authorList>
            <person name="Pk S."/>
            <person name="Ch S."/>
            <person name="Ch V.R."/>
        </authorList>
    </citation>
    <scope>NUCLEOTIDE SEQUENCE [LARGE SCALE GENOMIC DNA]</scope>
    <source>
        <strain evidence="10 11">JC819</strain>
    </source>
</reference>
<keyword evidence="6 9" id="KW-0067">ATP-binding</keyword>
<dbReference type="Pfam" id="PF13500">
    <property type="entry name" value="AAA_26"/>
    <property type="match status" value="1"/>
</dbReference>
<accession>A0ABT7PFP3</accession>
<dbReference type="EMBL" id="JASZZN010000004">
    <property type="protein sequence ID" value="MDM4015056.1"/>
    <property type="molecule type" value="Genomic_DNA"/>
</dbReference>
<dbReference type="CDD" id="cd03109">
    <property type="entry name" value="DTBS"/>
    <property type="match status" value="1"/>
</dbReference>
<keyword evidence="11" id="KW-1185">Reference proteome</keyword>
<evidence type="ECO:0000256" key="1">
    <source>
        <dbReference type="ARBA" id="ARBA00022490"/>
    </source>
</evidence>
<comment type="catalytic activity">
    <reaction evidence="9">
        <text>(7R,8S)-7,8-diammoniononanoate + CO2 + ATP = (4R,5S)-dethiobiotin + ADP + phosphate + 3 H(+)</text>
        <dbReference type="Rhea" id="RHEA:15805"/>
        <dbReference type="ChEBI" id="CHEBI:15378"/>
        <dbReference type="ChEBI" id="CHEBI:16526"/>
        <dbReference type="ChEBI" id="CHEBI:30616"/>
        <dbReference type="ChEBI" id="CHEBI:43474"/>
        <dbReference type="ChEBI" id="CHEBI:149469"/>
        <dbReference type="ChEBI" id="CHEBI:149473"/>
        <dbReference type="ChEBI" id="CHEBI:456216"/>
        <dbReference type="EC" id="6.3.3.3"/>
    </reaction>
</comment>
<evidence type="ECO:0000256" key="7">
    <source>
        <dbReference type="ARBA" id="ARBA00022842"/>
    </source>
</evidence>
<dbReference type="PANTHER" id="PTHR43210">
    <property type="entry name" value="DETHIOBIOTIN SYNTHETASE"/>
    <property type="match status" value="1"/>
</dbReference>
<dbReference type="EC" id="6.3.3.3" evidence="9"/>
<organism evidence="10 11">
    <name type="scientific">Roseiconus lacunae</name>
    <dbReference type="NCBI Taxonomy" id="2605694"/>
    <lineage>
        <taxon>Bacteria</taxon>
        <taxon>Pseudomonadati</taxon>
        <taxon>Planctomycetota</taxon>
        <taxon>Planctomycetia</taxon>
        <taxon>Pirellulales</taxon>
        <taxon>Pirellulaceae</taxon>
        <taxon>Roseiconus</taxon>
    </lineage>
</organism>
<dbReference type="InterPro" id="IPR004472">
    <property type="entry name" value="DTB_synth_BioD"/>
</dbReference>
<feature type="binding site" evidence="9">
    <location>
        <begin position="189"/>
        <end position="190"/>
    </location>
    <ligand>
        <name>ATP</name>
        <dbReference type="ChEBI" id="CHEBI:30616"/>
    </ligand>
</feature>
<comment type="caution">
    <text evidence="9">Lacks conserved residue(s) required for the propagation of feature annotation.</text>
</comment>
<evidence type="ECO:0000256" key="6">
    <source>
        <dbReference type="ARBA" id="ARBA00022840"/>
    </source>
</evidence>
<feature type="binding site" evidence="9">
    <location>
        <position position="16"/>
    </location>
    <ligand>
        <name>Mg(2+)</name>
        <dbReference type="ChEBI" id="CHEBI:18420"/>
    </ligand>
</feature>
<feature type="binding site" evidence="9">
    <location>
        <begin position="12"/>
        <end position="17"/>
    </location>
    <ligand>
        <name>ATP</name>
        <dbReference type="ChEBI" id="CHEBI:30616"/>
    </ligand>
</feature>
<comment type="cofactor">
    <cofactor evidence="9">
        <name>Mg(2+)</name>
        <dbReference type="ChEBI" id="CHEBI:18420"/>
    </cofactor>
</comment>
<comment type="caution">
    <text evidence="10">The sequence shown here is derived from an EMBL/GenBank/DDBJ whole genome shotgun (WGS) entry which is preliminary data.</text>
</comment>
<feature type="binding site" evidence="9">
    <location>
        <position position="41"/>
    </location>
    <ligand>
        <name>substrate</name>
    </ligand>
</feature>
<dbReference type="RefSeq" id="WP_289162619.1">
    <property type="nucleotide sequence ID" value="NZ_JASZZN010000004.1"/>
</dbReference>
<dbReference type="InterPro" id="IPR027417">
    <property type="entry name" value="P-loop_NTPase"/>
</dbReference>
<keyword evidence="7 9" id="KW-0460">Magnesium</keyword>
<comment type="subunit">
    <text evidence="9">Homodimer.</text>
</comment>
<dbReference type="PANTHER" id="PTHR43210:SF2">
    <property type="entry name" value="ATP-DEPENDENT DETHIOBIOTIN SYNTHETASE BIOD 2"/>
    <property type="match status" value="1"/>
</dbReference>